<protein>
    <submittedName>
        <fullName evidence="2">Serine/threonine-protein kinase</fullName>
    </submittedName>
</protein>
<dbReference type="SUPFAM" id="SSF56112">
    <property type="entry name" value="Protein kinase-like (PK-like)"/>
    <property type="match status" value="1"/>
</dbReference>
<dbReference type="GO" id="GO:0005524">
    <property type="term" value="F:ATP binding"/>
    <property type="evidence" value="ECO:0007669"/>
    <property type="project" value="InterPro"/>
</dbReference>
<dbReference type="AlphaFoldDB" id="A0A196SD22"/>
<comment type="caution">
    <text evidence="2">The sequence shown here is derived from an EMBL/GenBank/DDBJ whole genome shotgun (WGS) entry which is preliminary data.</text>
</comment>
<dbReference type="InterPro" id="IPR011009">
    <property type="entry name" value="Kinase-like_dom_sf"/>
</dbReference>
<dbReference type="GO" id="GO:0005737">
    <property type="term" value="C:cytoplasm"/>
    <property type="evidence" value="ECO:0007669"/>
    <property type="project" value="TreeGrafter"/>
</dbReference>
<dbReference type="GO" id="GO:0035556">
    <property type="term" value="P:intracellular signal transduction"/>
    <property type="evidence" value="ECO:0007669"/>
    <property type="project" value="TreeGrafter"/>
</dbReference>
<dbReference type="InterPro" id="IPR050285">
    <property type="entry name" value="STE20_Ser/Thr_kinase"/>
</dbReference>
<dbReference type="Gene3D" id="3.80.10.10">
    <property type="entry name" value="Ribonuclease Inhibitor"/>
    <property type="match status" value="1"/>
</dbReference>
<dbReference type="InterPro" id="IPR000719">
    <property type="entry name" value="Prot_kinase_dom"/>
</dbReference>
<name>A0A196SD22_BLAHN</name>
<dbReference type="PANTHER" id="PTHR48015:SF33">
    <property type="entry name" value="SERINE_THREONINE-PROTEIN KINASE HIPPO"/>
    <property type="match status" value="1"/>
</dbReference>
<proteinExistence type="predicted"/>
<dbReference type="PROSITE" id="PS00109">
    <property type="entry name" value="PROTEIN_KINASE_TYR"/>
    <property type="match status" value="1"/>
</dbReference>
<dbReference type="Gene3D" id="1.10.510.10">
    <property type="entry name" value="Transferase(Phosphotransferase) domain 1"/>
    <property type="match status" value="1"/>
</dbReference>
<feature type="domain" description="Protein kinase" evidence="1">
    <location>
        <begin position="6"/>
        <end position="253"/>
    </location>
</feature>
<accession>A0A196SD22</accession>
<keyword evidence="2" id="KW-0418">Kinase</keyword>
<evidence type="ECO:0000259" key="1">
    <source>
        <dbReference type="PROSITE" id="PS50011"/>
    </source>
</evidence>
<evidence type="ECO:0000313" key="2">
    <source>
        <dbReference type="EMBL" id="OAO14908.1"/>
    </source>
</evidence>
<organism evidence="2 3">
    <name type="scientific">Blastocystis sp. subtype 1 (strain ATCC 50177 / NandII)</name>
    <dbReference type="NCBI Taxonomy" id="478820"/>
    <lineage>
        <taxon>Eukaryota</taxon>
        <taxon>Sar</taxon>
        <taxon>Stramenopiles</taxon>
        <taxon>Bigyra</taxon>
        <taxon>Opalozoa</taxon>
        <taxon>Opalinata</taxon>
        <taxon>Blastocystidae</taxon>
        <taxon>Blastocystis</taxon>
    </lineage>
</organism>
<dbReference type="InterPro" id="IPR008266">
    <property type="entry name" value="Tyr_kinase_AS"/>
</dbReference>
<dbReference type="Pfam" id="PF00069">
    <property type="entry name" value="Pkinase"/>
    <property type="match status" value="1"/>
</dbReference>
<gene>
    <name evidence="2" type="ORF">AV274_3417</name>
</gene>
<sequence length="572" mass="64868">MAPEDYVFIQKLGEGPHGRVYEAEDRKTKQHVAIRIADKETCKDLPNQLELLKANASDNLIHFYDVFVNDEEVWIVMEYCPCGSLGFVSRHYRFSEVELFQIAKGCLLGLSYLHSHNIIHGDLRLHNILLAFGGHIKLSDYMWPSLCPSATFAKDGSSGRVLYAAPEVFEGRMVPKSDVWSLGIILIHLAEGVKPYEGCSNLGELRRSVCEGQAPSLQGGKWSPFLMDFVQRCVAKNVEERWSVVELLEHPFIKTPIATTPISAPLPPPVIQNGAGEVIVTQEYEPVYTESNAENLTVVDPNHVRWNYDTLVLNEIPLTVEHLTIGYNSCNSTSVTQLDLSGYQNLIILEVKPYCFRNVKEVKLIGMERLSRVDISFSCFTNHPNEGFNDPNRHFYLKHCPALKQFMVDYFSFSDYSVCEMEDLPSLEVIEMGRQNTNSANFQYASLELRNLPKLMRVMLEEHAFSACERVVFENLPELLSIQLGWCAMRFREKCEYSELILRNLPRLVSLCTINNSQSFQFPYSVTLENMPSLSDVGLTYPFRHTQMKNVNGSTSSFSHSGIDIGALAVYL</sequence>
<keyword evidence="2" id="KW-0808">Transferase</keyword>
<dbReference type="GO" id="GO:0043408">
    <property type="term" value="P:regulation of MAPK cascade"/>
    <property type="evidence" value="ECO:0007669"/>
    <property type="project" value="TreeGrafter"/>
</dbReference>
<keyword evidence="3" id="KW-1185">Reference proteome</keyword>
<dbReference type="EMBL" id="LXWW01000202">
    <property type="protein sequence ID" value="OAO14908.1"/>
    <property type="molecule type" value="Genomic_DNA"/>
</dbReference>
<reference evidence="2 3" key="1">
    <citation type="submission" date="2016-05" db="EMBL/GenBank/DDBJ databases">
        <title>Nuclear genome of Blastocystis sp. subtype 1 NandII.</title>
        <authorList>
            <person name="Gentekaki E."/>
            <person name="Curtis B."/>
            <person name="Stairs C."/>
            <person name="Eme L."/>
            <person name="Herman E."/>
            <person name="Klimes V."/>
            <person name="Arias M.C."/>
            <person name="Elias M."/>
            <person name="Hilliou F."/>
            <person name="Klute M."/>
            <person name="Malik S.-B."/>
            <person name="Pightling A."/>
            <person name="Rachubinski R."/>
            <person name="Salas D."/>
            <person name="Schlacht A."/>
            <person name="Suga H."/>
            <person name="Archibald J."/>
            <person name="Ball S.G."/>
            <person name="Clark G."/>
            <person name="Dacks J."/>
            <person name="Van Der Giezen M."/>
            <person name="Tsaousis A."/>
            <person name="Roger A."/>
        </authorList>
    </citation>
    <scope>NUCLEOTIDE SEQUENCE [LARGE SCALE GENOMIC DNA]</scope>
    <source>
        <strain evidence="3">ATCC 50177 / NandII</strain>
    </source>
</reference>
<dbReference type="PROSITE" id="PS50011">
    <property type="entry name" value="PROTEIN_KINASE_DOM"/>
    <property type="match status" value="1"/>
</dbReference>
<dbReference type="GO" id="GO:0004674">
    <property type="term" value="F:protein serine/threonine kinase activity"/>
    <property type="evidence" value="ECO:0007669"/>
    <property type="project" value="TreeGrafter"/>
</dbReference>
<dbReference type="PANTHER" id="PTHR48015">
    <property type="entry name" value="SERINE/THREONINE-PROTEIN KINASE TAO"/>
    <property type="match status" value="1"/>
</dbReference>
<dbReference type="OrthoDB" id="114536at2759"/>
<dbReference type="Proteomes" id="UP000078348">
    <property type="component" value="Unassembled WGS sequence"/>
</dbReference>
<dbReference type="InterPro" id="IPR032675">
    <property type="entry name" value="LRR_dom_sf"/>
</dbReference>
<evidence type="ECO:0000313" key="3">
    <source>
        <dbReference type="Proteomes" id="UP000078348"/>
    </source>
</evidence>
<dbReference type="SUPFAM" id="SSF52058">
    <property type="entry name" value="L domain-like"/>
    <property type="match status" value="1"/>
</dbReference>
<dbReference type="STRING" id="478820.A0A196SD22"/>